<dbReference type="GO" id="GO:0006412">
    <property type="term" value="P:translation"/>
    <property type="evidence" value="ECO:0007669"/>
    <property type="project" value="UniProtKB-UniRule"/>
</dbReference>
<dbReference type="Proteomes" id="UP000316562">
    <property type="component" value="Unassembled WGS sequence"/>
</dbReference>
<dbReference type="Gene3D" id="2.30.170.40">
    <property type="entry name" value="Ribosomal protein L28/L24"/>
    <property type="match status" value="1"/>
</dbReference>
<dbReference type="GO" id="GO:0003735">
    <property type="term" value="F:structural constituent of ribosome"/>
    <property type="evidence" value="ECO:0007669"/>
    <property type="project" value="InterPro"/>
</dbReference>
<evidence type="ECO:0000313" key="6">
    <source>
        <dbReference type="EMBL" id="RZD16445.1"/>
    </source>
</evidence>
<keyword evidence="3 5" id="KW-0687">Ribonucleoprotein</keyword>
<name>A0A519BGQ1_ACIG2</name>
<proteinExistence type="inferred from homology"/>
<dbReference type="AlphaFoldDB" id="A0A519BGQ1"/>
<comment type="similarity">
    <text evidence="1 5">Belongs to the bacterial ribosomal protein bL28 family.</text>
</comment>
<evidence type="ECO:0000313" key="7">
    <source>
        <dbReference type="Proteomes" id="UP000316562"/>
    </source>
</evidence>
<gene>
    <name evidence="5 6" type="primary">rpmB</name>
    <name evidence="6" type="ORF">EVJ46_05340</name>
</gene>
<evidence type="ECO:0000256" key="3">
    <source>
        <dbReference type="ARBA" id="ARBA00023274"/>
    </source>
</evidence>
<dbReference type="Pfam" id="PF00830">
    <property type="entry name" value="Ribosomal_L28"/>
    <property type="match status" value="1"/>
</dbReference>
<comment type="caution">
    <text evidence="6">The sequence shown here is derived from an EMBL/GenBank/DDBJ whole genome shotgun (WGS) entry which is preliminary data.</text>
</comment>
<dbReference type="GO" id="GO:0005840">
    <property type="term" value="C:ribosome"/>
    <property type="evidence" value="ECO:0007669"/>
    <property type="project" value="UniProtKB-KW"/>
</dbReference>
<organism evidence="6 7">
    <name type="scientific">Acididesulfobacter guangdongensis</name>
    <dbReference type="NCBI Taxonomy" id="2597225"/>
    <lineage>
        <taxon>Bacteria</taxon>
        <taxon>Deltaproteobacteria</taxon>
        <taxon>Candidatus Acidulodesulfobacterales</taxon>
        <taxon>Candidatus Acididesulfobacter</taxon>
    </lineage>
</organism>
<dbReference type="SUPFAM" id="SSF143800">
    <property type="entry name" value="L28p-like"/>
    <property type="match status" value="1"/>
</dbReference>
<dbReference type="InterPro" id="IPR050096">
    <property type="entry name" value="Bacterial_rp_bL28"/>
</dbReference>
<dbReference type="HAMAP" id="MF_00373">
    <property type="entry name" value="Ribosomal_bL28"/>
    <property type="match status" value="1"/>
</dbReference>
<dbReference type="InterPro" id="IPR001383">
    <property type="entry name" value="Ribosomal_bL28_bact-type"/>
</dbReference>
<sequence length="65" mass="7072">MSRTCSVCGKSIQYGNKVSHANNKTKKVSLPNLHIVKADFNGTHKKVKVCSKCLKAGKITKVVSK</sequence>
<reference evidence="6 7" key="1">
    <citation type="journal article" date="2019" name="ISME J.">
        <title>Insights into ecological role of a new deltaproteobacterial order Candidatus Acidulodesulfobacterales by metagenomics and metatranscriptomics.</title>
        <authorList>
            <person name="Tan S."/>
            <person name="Liu J."/>
            <person name="Fang Y."/>
            <person name="Hedlund B.P."/>
            <person name="Lian Z.H."/>
            <person name="Huang L.Y."/>
            <person name="Li J.T."/>
            <person name="Huang L.N."/>
            <person name="Li W.J."/>
            <person name="Jiang H.C."/>
            <person name="Dong H.L."/>
            <person name="Shu W.S."/>
        </authorList>
    </citation>
    <scope>NUCLEOTIDE SEQUENCE [LARGE SCALE GENOMIC DNA]</scope>
    <source>
        <strain evidence="6">AP2</strain>
    </source>
</reference>
<protein>
    <recommendedName>
        <fullName evidence="4 5">Large ribosomal subunit protein bL28</fullName>
    </recommendedName>
</protein>
<dbReference type="EMBL" id="SGBC01000002">
    <property type="protein sequence ID" value="RZD16445.1"/>
    <property type="molecule type" value="Genomic_DNA"/>
</dbReference>
<dbReference type="PANTHER" id="PTHR39080">
    <property type="entry name" value="50S RIBOSOMAL PROTEIN L28"/>
    <property type="match status" value="1"/>
</dbReference>
<evidence type="ECO:0000256" key="4">
    <source>
        <dbReference type="ARBA" id="ARBA00035174"/>
    </source>
</evidence>
<dbReference type="InterPro" id="IPR026569">
    <property type="entry name" value="Ribosomal_bL28"/>
</dbReference>
<dbReference type="InterPro" id="IPR037147">
    <property type="entry name" value="Ribosomal_bL28_sf"/>
</dbReference>
<evidence type="ECO:0000256" key="5">
    <source>
        <dbReference type="HAMAP-Rule" id="MF_00373"/>
    </source>
</evidence>
<dbReference type="NCBIfam" id="TIGR00009">
    <property type="entry name" value="L28"/>
    <property type="match status" value="1"/>
</dbReference>
<accession>A0A519BGQ1</accession>
<dbReference type="InterPro" id="IPR034704">
    <property type="entry name" value="Ribosomal_bL28/bL31-like_sf"/>
</dbReference>
<keyword evidence="2 5" id="KW-0689">Ribosomal protein</keyword>
<evidence type="ECO:0000256" key="2">
    <source>
        <dbReference type="ARBA" id="ARBA00022980"/>
    </source>
</evidence>
<evidence type="ECO:0000256" key="1">
    <source>
        <dbReference type="ARBA" id="ARBA00008760"/>
    </source>
</evidence>
<dbReference type="PANTHER" id="PTHR39080:SF1">
    <property type="entry name" value="LARGE RIBOSOMAL SUBUNIT PROTEIN BL28A"/>
    <property type="match status" value="1"/>
</dbReference>
<dbReference type="GO" id="GO:1990904">
    <property type="term" value="C:ribonucleoprotein complex"/>
    <property type="evidence" value="ECO:0007669"/>
    <property type="project" value="UniProtKB-KW"/>
</dbReference>